<dbReference type="AlphaFoldDB" id="A0A6J4M680"/>
<sequence>ERARPPRAHALVARRAAHAGRAGAVRAAAVDRAAVLVRAGAARHPPLPRGAGRRRPAGAGRGLRRALRPPRRGLRPDPRRRTARAGQRAGLPPARRAARGGGPAPPADGEPGGAGRQRARAAAVRPARLRPDGGAPGLLRRWRRCARADPPRL</sequence>
<proteinExistence type="predicted"/>
<keyword evidence="2" id="KW-0808">Transferase</keyword>
<dbReference type="EC" id="2.3.1.128" evidence="2"/>
<organism evidence="2">
    <name type="scientific">uncultured Frankineae bacterium</name>
    <dbReference type="NCBI Taxonomy" id="437475"/>
    <lineage>
        <taxon>Bacteria</taxon>
        <taxon>Bacillati</taxon>
        <taxon>Actinomycetota</taxon>
        <taxon>Actinomycetes</taxon>
        <taxon>Frankiales</taxon>
        <taxon>environmental samples</taxon>
    </lineage>
</organism>
<feature type="non-terminal residue" evidence="2">
    <location>
        <position position="1"/>
    </location>
</feature>
<protein>
    <submittedName>
        <fullName evidence="2">Ribosomal-protein-S18p-alanine acetyltransferase</fullName>
        <ecNumber evidence="2">2.3.1.128</ecNumber>
    </submittedName>
</protein>
<name>A0A6J4M680_9ACTN</name>
<feature type="non-terminal residue" evidence="2">
    <location>
        <position position="153"/>
    </location>
</feature>
<feature type="compositionally biased region" description="Low complexity" evidence="1">
    <location>
        <begin position="84"/>
        <end position="95"/>
    </location>
</feature>
<keyword evidence="2" id="KW-0012">Acyltransferase</keyword>
<feature type="region of interest" description="Disordered" evidence="1">
    <location>
        <begin position="39"/>
        <end position="153"/>
    </location>
</feature>
<evidence type="ECO:0000313" key="2">
    <source>
        <dbReference type="EMBL" id="CAA9349591.1"/>
    </source>
</evidence>
<feature type="compositionally biased region" description="Low complexity" evidence="1">
    <location>
        <begin position="8"/>
        <end position="22"/>
    </location>
</feature>
<accession>A0A6J4M680</accession>
<dbReference type="GO" id="GO:0016746">
    <property type="term" value="F:acyltransferase activity"/>
    <property type="evidence" value="ECO:0007669"/>
    <property type="project" value="UniProtKB-KW"/>
</dbReference>
<feature type="region of interest" description="Disordered" evidence="1">
    <location>
        <begin position="1"/>
        <end position="22"/>
    </location>
</feature>
<dbReference type="EMBL" id="CADCUB010000138">
    <property type="protein sequence ID" value="CAA9349591.1"/>
    <property type="molecule type" value="Genomic_DNA"/>
</dbReference>
<evidence type="ECO:0000256" key="1">
    <source>
        <dbReference type="SAM" id="MobiDB-lite"/>
    </source>
</evidence>
<feature type="compositionally biased region" description="Basic residues" evidence="1">
    <location>
        <begin position="51"/>
        <end position="73"/>
    </location>
</feature>
<reference evidence="2" key="1">
    <citation type="submission" date="2020-02" db="EMBL/GenBank/DDBJ databases">
        <authorList>
            <person name="Meier V. D."/>
        </authorList>
    </citation>
    <scope>NUCLEOTIDE SEQUENCE</scope>
    <source>
        <strain evidence="2">AVDCRST_MAG07</strain>
    </source>
</reference>
<gene>
    <name evidence="2" type="ORF">AVDCRST_MAG07-2937</name>
</gene>